<organism evidence="3">
    <name type="scientific">Verticillium alfalfae (strain VaMs.102 / ATCC MYA-4576 / FGSC 10136)</name>
    <name type="common">Verticillium wilt of alfalfa</name>
    <name type="synonym">Verticillium albo-atrum</name>
    <dbReference type="NCBI Taxonomy" id="526221"/>
    <lineage>
        <taxon>Eukaryota</taxon>
        <taxon>Fungi</taxon>
        <taxon>Dikarya</taxon>
        <taxon>Ascomycota</taxon>
        <taxon>Pezizomycotina</taxon>
        <taxon>Sordariomycetes</taxon>
        <taxon>Hypocreomycetidae</taxon>
        <taxon>Glomerellales</taxon>
        <taxon>Plectosphaerellaceae</taxon>
        <taxon>Verticillium</taxon>
    </lineage>
</organism>
<dbReference type="GeneID" id="9535577"/>
<evidence type="ECO:0000313" key="2">
    <source>
        <dbReference type="EMBL" id="EEY15866.1"/>
    </source>
</evidence>
<gene>
    <name evidence="2" type="ORF">VDBG_01975</name>
</gene>
<feature type="region of interest" description="Disordered" evidence="1">
    <location>
        <begin position="81"/>
        <end position="101"/>
    </location>
</feature>
<evidence type="ECO:0000256" key="1">
    <source>
        <dbReference type="SAM" id="MobiDB-lite"/>
    </source>
</evidence>
<dbReference type="EMBL" id="DS985215">
    <property type="protein sequence ID" value="EEY15866.1"/>
    <property type="molecule type" value="Genomic_DNA"/>
</dbReference>
<dbReference type="KEGG" id="val:VDBG_01975"/>
<reference evidence="3" key="1">
    <citation type="journal article" date="2011" name="PLoS Pathog.">
        <title>Comparative genomics yields insights into niche adaptation of plant vascular wilt pathogens.</title>
        <authorList>
            <person name="Klosterman S.J."/>
            <person name="Subbarao K.V."/>
            <person name="Kang S."/>
            <person name="Veronese P."/>
            <person name="Gold S.E."/>
            <person name="Thomma B.P.H.J."/>
            <person name="Chen Z."/>
            <person name="Henrissat B."/>
            <person name="Lee Y.-H."/>
            <person name="Park J."/>
            <person name="Garcia-Pedrajas M.D."/>
            <person name="Barbara D.J."/>
            <person name="Anchieta A."/>
            <person name="de Jonge R."/>
            <person name="Santhanam P."/>
            <person name="Maruthachalam K."/>
            <person name="Atallah Z."/>
            <person name="Amyotte S.G."/>
            <person name="Paz Z."/>
            <person name="Inderbitzin P."/>
            <person name="Hayes R.J."/>
            <person name="Heiman D.I."/>
            <person name="Young S."/>
            <person name="Zeng Q."/>
            <person name="Engels R."/>
            <person name="Galagan J."/>
            <person name="Cuomo C.A."/>
            <person name="Dobinson K.F."/>
            <person name="Ma L.-J."/>
        </authorList>
    </citation>
    <scope>NUCLEOTIDE SEQUENCE [LARGE SCALE GENOMIC DNA]</scope>
    <source>
        <strain evidence="3">VaMs.102 / ATCC MYA-4576 / FGSC 10136</strain>
    </source>
</reference>
<dbReference type="RefSeq" id="XP_003007787.1">
    <property type="nucleotide sequence ID" value="XM_003007741.1"/>
</dbReference>
<dbReference type="Proteomes" id="UP000008698">
    <property type="component" value="Unassembled WGS sequence"/>
</dbReference>
<protein>
    <submittedName>
        <fullName evidence="2">Predicted protein</fullName>
    </submittedName>
</protein>
<dbReference type="HOGENOM" id="CLU_1688077_0_0_1"/>
<proteinExistence type="predicted"/>
<dbReference type="AlphaFoldDB" id="C9SBY2"/>
<accession>C9SBY2</accession>
<dbReference type="eggNOG" id="ENOG502RP52">
    <property type="taxonomic scope" value="Eukaryota"/>
</dbReference>
<dbReference type="OrthoDB" id="10495344at2759"/>
<keyword evidence="3" id="KW-1185">Reference proteome</keyword>
<evidence type="ECO:0000313" key="3">
    <source>
        <dbReference type="Proteomes" id="UP000008698"/>
    </source>
</evidence>
<sequence length="156" mass="17173">MGKSSEMLKVESQLSYAVRRGEASLDHEMIETGRICVRTGRSAKLWYLGGDRGWLGLWHPDLMVSADGPFQTKLILQKAPLPSVPPELPQPDKRAGPVVAGNNGLTAPNLLPPWPVVQFPSTAFSKLWTEILVEEVHGTRCRGPPQSSDHQNGREL</sequence>
<name>C9SBY2_VERA1</name>